<comment type="caution">
    <text evidence="2">The sequence shown here is derived from an EMBL/GenBank/DDBJ whole genome shotgun (WGS) entry which is preliminary data.</text>
</comment>
<dbReference type="OrthoDB" id="3558783at2759"/>
<organism evidence="2 3">
    <name type="scientific">Botryotinia narcissicola</name>
    <dbReference type="NCBI Taxonomy" id="278944"/>
    <lineage>
        <taxon>Eukaryota</taxon>
        <taxon>Fungi</taxon>
        <taxon>Dikarya</taxon>
        <taxon>Ascomycota</taxon>
        <taxon>Pezizomycotina</taxon>
        <taxon>Leotiomycetes</taxon>
        <taxon>Helotiales</taxon>
        <taxon>Sclerotiniaceae</taxon>
        <taxon>Botryotinia</taxon>
    </lineage>
</organism>
<feature type="region of interest" description="Disordered" evidence="1">
    <location>
        <begin position="1"/>
        <end position="32"/>
    </location>
</feature>
<evidence type="ECO:0000313" key="3">
    <source>
        <dbReference type="Proteomes" id="UP000297452"/>
    </source>
</evidence>
<accession>A0A4Z1HL80</accession>
<dbReference type="EMBL" id="PQXJ01000423">
    <property type="protein sequence ID" value="TGO49644.1"/>
    <property type="molecule type" value="Genomic_DNA"/>
</dbReference>
<feature type="compositionally biased region" description="Basic residues" evidence="1">
    <location>
        <begin position="148"/>
        <end position="174"/>
    </location>
</feature>
<feature type="compositionally biased region" description="Polar residues" evidence="1">
    <location>
        <begin position="209"/>
        <end position="224"/>
    </location>
</feature>
<protein>
    <submittedName>
        <fullName evidence="2">Uncharacterized protein</fullName>
    </submittedName>
</protein>
<gene>
    <name evidence="2" type="ORF">BOTNAR_0423g00060</name>
</gene>
<dbReference type="Proteomes" id="UP000297452">
    <property type="component" value="Unassembled WGS sequence"/>
</dbReference>
<name>A0A4Z1HL80_9HELO</name>
<proteinExistence type="predicted"/>
<keyword evidence="3" id="KW-1185">Reference proteome</keyword>
<dbReference type="AlphaFoldDB" id="A0A4Z1HL80"/>
<evidence type="ECO:0000313" key="2">
    <source>
        <dbReference type="EMBL" id="TGO49644.1"/>
    </source>
</evidence>
<feature type="region of interest" description="Disordered" evidence="1">
    <location>
        <begin position="148"/>
        <end position="269"/>
    </location>
</feature>
<evidence type="ECO:0000256" key="1">
    <source>
        <dbReference type="SAM" id="MobiDB-lite"/>
    </source>
</evidence>
<feature type="compositionally biased region" description="Polar residues" evidence="1">
    <location>
        <begin position="1"/>
        <end position="10"/>
    </location>
</feature>
<reference evidence="2 3" key="1">
    <citation type="submission" date="2017-12" db="EMBL/GenBank/DDBJ databases">
        <title>Comparative genomics of Botrytis spp.</title>
        <authorList>
            <person name="Valero-Jimenez C.A."/>
            <person name="Tapia P."/>
            <person name="Veloso J."/>
            <person name="Silva-Moreno E."/>
            <person name="Staats M."/>
            <person name="Valdes J.H."/>
            <person name="Van Kan J.A.L."/>
        </authorList>
    </citation>
    <scope>NUCLEOTIDE SEQUENCE [LARGE SCALE GENOMIC DNA]</scope>
    <source>
        <strain evidence="2 3">MUCL2120</strain>
    </source>
</reference>
<sequence>MVAAQQISNLSKEHSGPLAPWKIEEQAKRKVTHTDEIPKTGRLDVRNFYVKLAGMQDEWVGFSDGEEGSAEGSKDESQEQGFMGFLNEFDHEPIKIPRIKRHRTAKDTSSGVEDIDRAAGHHRLTNDLEIPSPPVVEPVVPLLDRGSFHSRKTRSRSLRASRVTPKHTRLRSRVQRQQERSNSIFYNVAPPNLSQSNTRHSSTEKFSSKGASTQINLSYSSAVSVPSEESDQTPSAGGTAGLLSMSHNGMDHSNSRLVSSNLSKQDRRIHTSRNVAKVTSMVPTAFSSSAIASCAMHATLPSRIGPAEPTAFFPALGQHPPAAVFAVAASPIRVLPIIDSSLSVEASSTNIGGPALDGHLKQEFPAQVQLFDSIPATALQTPVGRPAIASIASMQVSPRPSLNGTINEIIDAENSLMFNIPWYNLCPRTK</sequence>
<feature type="compositionally biased region" description="Basic and acidic residues" evidence="1">
    <location>
        <begin position="22"/>
        <end position="32"/>
    </location>
</feature>